<gene>
    <name evidence="1" type="ORF">C4S77_09470</name>
</gene>
<reference evidence="1 2" key="1">
    <citation type="submission" date="2018-02" db="EMBL/GenBank/DDBJ databases">
        <title>Genome sequences of Apibacter spp., gut symbionts of Asian honey bees.</title>
        <authorList>
            <person name="Kwong W.K."/>
            <person name="Steele M.I."/>
            <person name="Moran N.A."/>
        </authorList>
    </citation>
    <scope>NUCLEOTIDE SEQUENCE [LARGE SCALE GENOMIC DNA]</scope>
    <source>
        <strain evidence="2">wkB301</strain>
    </source>
</reference>
<dbReference type="PANTHER" id="PTHR37841">
    <property type="entry name" value="GLR2918 PROTEIN"/>
    <property type="match status" value="1"/>
</dbReference>
<evidence type="ECO:0000313" key="2">
    <source>
        <dbReference type="Proteomes" id="UP000238042"/>
    </source>
</evidence>
<protein>
    <recommendedName>
        <fullName evidence="3">WG repeat-containing protein</fullName>
    </recommendedName>
</protein>
<proteinExistence type="predicted"/>
<evidence type="ECO:0000313" key="1">
    <source>
        <dbReference type="EMBL" id="PQL91072.1"/>
    </source>
</evidence>
<accession>A0A2S8A933</accession>
<dbReference type="PANTHER" id="PTHR37841:SF1">
    <property type="entry name" value="DUF3298 DOMAIN-CONTAINING PROTEIN"/>
    <property type="match status" value="1"/>
</dbReference>
<name>A0A2S8A933_9FLAO</name>
<dbReference type="AlphaFoldDB" id="A0A2S8A933"/>
<keyword evidence="2" id="KW-1185">Reference proteome</keyword>
<dbReference type="RefSeq" id="WP_105247330.1">
    <property type="nucleotide sequence ID" value="NZ_PSZM01000043.1"/>
</dbReference>
<comment type="caution">
    <text evidence="1">The sequence shown here is derived from an EMBL/GenBank/DDBJ whole genome shotgun (WGS) entry which is preliminary data.</text>
</comment>
<sequence>MRRLLTLFFFPFFLIFHTQSLNISVIYDSELKKYGLKSSDCIQLINPEWNVLQAINTYFYYGRKDTEGNYFYRYDRLNNHLIRINYLILDSTLYHNQFVIIQSFPYGPKGVMNIYGKEILPTFYNNIWIKDKYILSELHNKITIHTLDGQKLFPQSFNYVDIKNGFIYVKMEDKRFENNEKFMVYNNNGDSLTKDNWTIVGQFGKDHLLLIKTLDHKLFYINESGEIQIKPNKKLNYEAPFSNGYSLVSTKNTPKKYGFIDTSGEIIIPLEYDNAGPFQKNYAFVEKHKDGKLYQGLIDNHNKMIKIFSSPVISRSTYYDSNKITYYLSNHETYDADGNYIEDTNLIK</sequence>
<organism evidence="1 2">
    <name type="scientific">Apibacter adventoris</name>
    <dbReference type="NCBI Taxonomy" id="1679466"/>
    <lineage>
        <taxon>Bacteria</taxon>
        <taxon>Pseudomonadati</taxon>
        <taxon>Bacteroidota</taxon>
        <taxon>Flavobacteriia</taxon>
        <taxon>Flavobacteriales</taxon>
        <taxon>Weeksellaceae</taxon>
        <taxon>Apibacter</taxon>
    </lineage>
</organism>
<dbReference type="Pfam" id="PF14903">
    <property type="entry name" value="WG_beta_rep"/>
    <property type="match status" value="1"/>
</dbReference>
<dbReference type="OrthoDB" id="623514at2"/>
<dbReference type="EMBL" id="PSZM01000043">
    <property type="protein sequence ID" value="PQL91072.1"/>
    <property type="molecule type" value="Genomic_DNA"/>
</dbReference>
<dbReference type="InterPro" id="IPR032774">
    <property type="entry name" value="WG_beta_rep"/>
</dbReference>
<evidence type="ECO:0008006" key="3">
    <source>
        <dbReference type="Google" id="ProtNLM"/>
    </source>
</evidence>
<dbReference type="Proteomes" id="UP000238042">
    <property type="component" value="Unassembled WGS sequence"/>
</dbReference>